<feature type="domain" description="CCHC-type" evidence="3">
    <location>
        <begin position="35"/>
        <end position="48"/>
    </location>
</feature>
<dbReference type="AlphaFoldDB" id="A0A5S6QUQ6"/>
<evidence type="ECO:0000259" key="3">
    <source>
        <dbReference type="PROSITE" id="PS50158"/>
    </source>
</evidence>
<name>A0A5S6QUQ6_TRIMR</name>
<feature type="region of interest" description="Disordered" evidence="2">
    <location>
        <begin position="52"/>
        <end position="78"/>
    </location>
</feature>
<evidence type="ECO:0000256" key="2">
    <source>
        <dbReference type="SAM" id="MobiDB-lite"/>
    </source>
</evidence>
<dbReference type="GO" id="GO:0019899">
    <property type="term" value="F:enzyme binding"/>
    <property type="evidence" value="ECO:0007669"/>
    <property type="project" value="UniProtKB-ARBA"/>
</dbReference>
<evidence type="ECO:0000256" key="1">
    <source>
        <dbReference type="PROSITE-ProRule" id="PRU00047"/>
    </source>
</evidence>
<keyword evidence="4" id="KW-1185">Reference proteome</keyword>
<keyword evidence="1" id="KW-0862">Zinc</keyword>
<dbReference type="SUPFAM" id="SSF57756">
    <property type="entry name" value="Retrovirus zinc finger-like domains"/>
    <property type="match status" value="1"/>
</dbReference>
<dbReference type="Pfam" id="PF00098">
    <property type="entry name" value="zf-CCHC"/>
    <property type="match status" value="1"/>
</dbReference>
<reference evidence="5" key="1">
    <citation type="submission" date="2019-12" db="UniProtKB">
        <authorList>
            <consortium name="WormBaseParasite"/>
        </authorList>
    </citation>
    <scope>IDENTIFICATION</scope>
</reference>
<keyword evidence="1" id="KW-0479">Metal-binding</keyword>
<proteinExistence type="predicted"/>
<dbReference type="PROSITE" id="PS50158">
    <property type="entry name" value="ZF_CCHC"/>
    <property type="match status" value="1"/>
</dbReference>
<protein>
    <submittedName>
        <fullName evidence="5">CCHC-type domain-containing protein</fullName>
    </submittedName>
</protein>
<evidence type="ECO:0000313" key="4">
    <source>
        <dbReference type="Proteomes" id="UP000046395"/>
    </source>
</evidence>
<accession>A0A5S6QUQ6</accession>
<organism evidence="4 5">
    <name type="scientific">Trichuris muris</name>
    <name type="common">Mouse whipworm</name>
    <dbReference type="NCBI Taxonomy" id="70415"/>
    <lineage>
        <taxon>Eukaryota</taxon>
        <taxon>Metazoa</taxon>
        <taxon>Ecdysozoa</taxon>
        <taxon>Nematoda</taxon>
        <taxon>Enoplea</taxon>
        <taxon>Dorylaimia</taxon>
        <taxon>Trichinellida</taxon>
        <taxon>Trichuridae</taxon>
        <taxon>Trichuris</taxon>
    </lineage>
</organism>
<dbReference type="Proteomes" id="UP000046395">
    <property type="component" value="Unassembled WGS sequence"/>
</dbReference>
<keyword evidence="1" id="KW-0863">Zinc-finger</keyword>
<sequence length="78" mass="8571">MLARGPLSSNVDIELAAVTNTSASVALNPTADWLCFVCGGINHFARECLTRNREASTQQQDRKVDTWSQVGPQYDEES</sequence>
<dbReference type="InterPro" id="IPR001878">
    <property type="entry name" value="Znf_CCHC"/>
</dbReference>
<feature type="compositionally biased region" description="Basic and acidic residues" evidence="2">
    <location>
        <begin position="52"/>
        <end position="65"/>
    </location>
</feature>
<dbReference type="InterPro" id="IPR036875">
    <property type="entry name" value="Znf_CCHC_sf"/>
</dbReference>
<dbReference type="WBParaSite" id="TMUE_2000010622.1">
    <property type="protein sequence ID" value="TMUE_2000010622.1"/>
    <property type="gene ID" value="WBGene00288906"/>
</dbReference>
<dbReference type="GO" id="GO:0003676">
    <property type="term" value="F:nucleic acid binding"/>
    <property type="evidence" value="ECO:0007669"/>
    <property type="project" value="InterPro"/>
</dbReference>
<evidence type="ECO:0000313" key="5">
    <source>
        <dbReference type="WBParaSite" id="TMUE_2000010622.1"/>
    </source>
</evidence>
<dbReference type="GO" id="GO:0008270">
    <property type="term" value="F:zinc ion binding"/>
    <property type="evidence" value="ECO:0007669"/>
    <property type="project" value="UniProtKB-KW"/>
</dbReference>